<accession>A0ABQ0JNI1</accession>
<organism evidence="1 2">
    <name type="scientific">Vibrio variabilis</name>
    <dbReference type="NCBI Taxonomy" id="990271"/>
    <lineage>
        <taxon>Bacteria</taxon>
        <taxon>Pseudomonadati</taxon>
        <taxon>Pseudomonadota</taxon>
        <taxon>Gammaproteobacteria</taxon>
        <taxon>Vibrionales</taxon>
        <taxon>Vibrionaceae</taxon>
        <taxon>Vibrio</taxon>
    </lineage>
</organism>
<protein>
    <submittedName>
        <fullName evidence="1">Uncharacterized protein</fullName>
    </submittedName>
</protein>
<evidence type="ECO:0000313" key="2">
    <source>
        <dbReference type="Proteomes" id="UP000029223"/>
    </source>
</evidence>
<sequence length="37" mass="4390">MEGNDHIDSKFIDAKYVGQLLEMWGNFDSFYQEFQEG</sequence>
<name>A0ABQ0JNI1_9VIBR</name>
<dbReference type="EMBL" id="BBMS01000090">
    <property type="protein sequence ID" value="GAL30308.1"/>
    <property type="molecule type" value="Genomic_DNA"/>
</dbReference>
<comment type="caution">
    <text evidence="1">The sequence shown here is derived from an EMBL/GenBank/DDBJ whole genome shotgun (WGS) entry which is preliminary data.</text>
</comment>
<evidence type="ECO:0000313" key="1">
    <source>
        <dbReference type="EMBL" id="GAL30308.1"/>
    </source>
</evidence>
<keyword evidence="2" id="KW-1185">Reference proteome</keyword>
<dbReference type="Proteomes" id="UP000029223">
    <property type="component" value="Unassembled WGS sequence"/>
</dbReference>
<reference evidence="2" key="1">
    <citation type="submission" date="2014-09" db="EMBL/GenBank/DDBJ databases">
        <title>Vibrio variabilis JCM 19239. (C206) whole genome shotgun sequence.</title>
        <authorList>
            <person name="Sawabe T."/>
            <person name="Meirelles P."/>
            <person name="Nakanishi M."/>
            <person name="Sayaka M."/>
            <person name="Hattori M."/>
            <person name="Ohkuma M."/>
        </authorList>
    </citation>
    <scope>NUCLEOTIDE SEQUENCE [LARGE SCALE GENOMIC DNA]</scope>
    <source>
        <strain evidence="2">JCM 19239</strain>
    </source>
</reference>
<gene>
    <name evidence="1" type="ORF">JCM19239_5740</name>
</gene>
<proteinExistence type="predicted"/>